<reference evidence="1" key="1">
    <citation type="submission" date="2021-06" db="EMBL/GenBank/DDBJ databases">
        <title>Propagation of a rapidly emergent carbapenem-resistant Acinetobacter baumannii lineage by various extra-hospital transmission networks.</title>
        <authorList>
            <person name="Calix J."/>
        </authorList>
    </citation>
    <scope>NUCLEOTIDE SEQUENCE</scope>
    <source>
        <strain evidence="1">WU_MDCI_Aw63</strain>
    </source>
</reference>
<protein>
    <submittedName>
        <fullName evidence="1">Inovirus Gp2 family protein</fullName>
    </submittedName>
</protein>
<evidence type="ECO:0000313" key="2">
    <source>
        <dbReference type="Proteomes" id="UP001208534"/>
    </source>
</evidence>
<organism evidence="1 2">
    <name type="scientific">Acinetobacter junii</name>
    <dbReference type="NCBI Taxonomy" id="40215"/>
    <lineage>
        <taxon>Bacteria</taxon>
        <taxon>Pseudomonadati</taxon>
        <taxon>Pseudomonadota</taxon>
        <taxon>Gammaproteobacteria</taxon>
        <taxon>Moraxellales</taxon>
        <taxon>Moraxellaceae</taxon>
        <taxon>Acinetobacter</taxon>
    </lineage>
</organism>
<dbReference type="RefSeq" id="WP_262579037.1">
    <property type="nucleotide sequence ID" value="NZ_JAHPRE010000037.1"/>
</dbReference>
<gene>
    <name evidence="1" type="ORF">KTH64_10115</name>
</gene>
<proteinExistence type="predicted"/>
<name>A0AAW5RBH5_ACIJU</name>
<dbReference type="EMBL" id="JAHPRE010000037">
    <property type="protein sequence ID" value="MCU4397299.1"/>
    <property type="molecule type" value="Genomic_DNA"/>
</dbReference>
<dbReference type="Proteomes" id="UP001208534">
    <property type="component" value="Unassembled WGS sequence"/>
</dbReference>
<dbReference type="AlphaFoldDB" id="A0AAW5RBH5"/>
<accession>A0AAW5RBH5</accession>
<sequence>MNQAQTLLDIEKFMSSVCRRDYHWEDFAPDYDQWLDDARAIYDEELEYSPLIQAYFDLMPERIGWEDQDIFEDDQAFRSFQRHLKYQQQYFIEDLANQSDDYHNRLDDYFASLVDRHRKLLLVRVDLSYRFERSPCIQQFSNNIRKLLSRIQNKDTIFKDQVGYAYRLEQGGKSKGYHCHLLVIYNGSERCRDAYLGQSIGELWQDKISQGNGLFYNCNQKEHKRYYEDEGTWGLGLVERRNKTAVTNAYHTIHYLTRHKPDQYLRVKLSRRMNVFQTGQIRWRE</sequence>
<comment type="caution">
    <text evidence="1">The sequence shown here is derived from an EMBL/GenBank/DDBJ whole genome shotgun (WGS) entry which is preliminary data.</text>
</comment>
<evidence type="ECO:0000313" key="1">
    <source>
        <dbReference type="EMBL" id="MCU4397299.1"/>
    </source>
</evidence>